<organism evidence="1">
    <name type="scientific">Poeciliopsis prolifica</name>
    <name type="common">blackstripe livebearer</name>
    <dbReference type="NCBI Taxonomy" id="188132"/>
    <lineage>
        <taxon>Eukaryota</taxon>
        <taxon>Metazoa</taxon>
        <taxon>Chordata</taxon>
        <taxon>Craniata</taxon>
        <taxon>Vertebrata</taxon>
        <taxon>Euteleostomi</taxon>
        <taxon>Actinopterygii</taxon>
        <taxon>Neopterygii</taxon>
        <taxon>Teleostei</taxon>
        <taxon>Neoteleostei</taxon>
        <taxon>Acanthomorphata</taxon>
        <taxon>Ovalentaria</taxon>
        <taxon>Atherinomorphae</taxon>
        <taxon>Cyprinodontiformes</taxon>
        <taxon>Poeciliidae</taxon>
        <taxon>Poeciliinae</taxon>
        <taxon>Poeciliopsis</taxon>
    </lineage>
</organism>
<dbReference type="AlphaFoldDB" id="A0A0S7EWJ6"/>
<protein>
    <submittedName>
        <fullName evidence="1">PPUP8149</fullName>
    </submittedName>
</protein>
<gene>
    <name evidence="1" type="primary">PPUP8149</name>
</gene>
<sequence>MNEGSIKTMEVNSASKTLFMLHYLQLWSNFVTREEKQQEALSFRDDKAQSKSLVQQLDRARQNRTRSAGIQAGSGGLDCLVFLSIFTAQDRCFKNTAVKTR</sequence>
<name>A0A0S7EWJ6_9TELE</name>
<dbReference type="EMBL" id="GBYX01475634">
    <property type="protein sequence ID" value="JAO06042.1"/>
    <property type="molecule type" value="Transcribed_RNA"/>
</dbReference>
<reference evidence="1" key="1">
    <citation type="submission" date="2014-12" db="EMBL/GenBank/DDBJ databases">
        <title>Parallel Evolution in Life History Adaptation Evident in the Tissue-Specific Poeciliopsis prolifica transcriptome.</title>
        <authorList>
            <person name="Jue N.K."/>
            <person name="Foley R.J."/>
            <person name="Obergfell C."/>
            <person name="Reznick D.N."/>
            <person name="O'Neill R.J."/>
            <person name="O'Neill M.J."/>
        </authorList>
    </citation>
    <scope>NUCLEOTIDE SEQUENCE</scope>
</reference>
<proteinExistence type="predicted"/>
<accession>A0A0S7EWJ6</accession>
<evidence type="ECO:0000313" key="1">
    <source>
        <dbReference type="EMBL" id="JAO06042.1"/>
    </source>
</evidence>